<proteinExistence type="predicted"/>
<dbReference type="PATRIC" id="fig|87541.4.peg.1679"/>
<keyword evidence="1" id="KW-1133">Transmembrane helix</keyword>
<organism evidence="2 3">
    <name type="scientific">Aerococcus christensenii</name>
    <dbReference type="NCBI Taxonomy" id="87541"/>
    <lineage>
        <taxon>Bacteria</taxon>
        <taxon>Bacillati</taxon>
        <taxon>Bacillota</taxon>
        <taxon>Bacilli</taxon>
        <taxon>Lactobacillales</taxon>
        <taxon>Aerococcaceae</taxon>
        <taxon>Aerococcus</taxon>
    </lineage>
</organism>
<accession>A0A133XR59</accession>
<feature type="transmembrane region" description="Helical" evidence="1">
    <location>
        <begin position="15"/>
        <end position="36"/>
    </location>
</feature>
<evidence type="ECO:0000313" key="3">
    <source>
        <dbReference type="Proteomes" id="UP000070422"/>
    </source>
</evidence>
<gene>
    <name evidence="2" type="ORF">HMPREF3187_01699</name>
</gene>
<reference evidence="2 3" key="1">
    <citation type="submission" date="2016-01" db="EMBL/GenBank/DDBJ databases">
        <authorList>
            <person name="Oliw E.H."/>
        </authorList>
    </citation>
    <scope>NUCLEOTIDE SEQUENCE [LARGE SCALE GENOMIC DNA]</scope>
    <source>
        <strain evidence="2 3">KA00635</strain>
    </source>
</reference>
<dbReference type="AlphaFoldDB" id="A0A133XR59"/>
<evidence type="ECO:0000313" key="2">
    <source>
        <dbReference type="EMBL" id="KXB33408.1"/>
    </source>
</evidence>
<keyword evidence="1" id="KW-0472">Membrane</keyword>
<name>A0A133XR59_9LACT</name>
<evidence type="ECO:0000256" key="1">
    <source>
        <dbReference type="SAM" id="Phobius"/>
    </source>
</evidence>
<comment type="caution">
    <text evidence="2">The sequence shown here is derived from an EMBL/GenBank/DDBJ whole genome shotgun (WGS) entry which is preliminary data.</text>
</comment>
<dbReference type="EMBL" id="LSCQ01000100">
    <property type="protein sequence ID" value="KXB33408.1"/>
    <property type="molecule type" value="Genomic_DNA"/>
</dbReference>
<protein>
    <submittedName>
        <fullName evidence="2">Uncharacterized protein</fullName>
    </submittedName>
</protein>
<dbReference type="Proteomes" id="UP000070422">
    <property type="component" value="Unassembled WGS sequence"/>
</dbReference>
<sequence length="42" mass="4998">MVLFLQKFLKINATFAFYLSRVFLLSFSFALAKVCFSFRRLI</sequence>
<keyword evidence="1" id="KW-0812">Transmembrane</keyword>